<evidence type="ECO:0000313" key="3">
    <source>
        <dbReference type="EMBL" id="WKW13837.1"/>
    </source>
</evidence>
<organism evidence="2">
    <name type="scientific">Pseudogemmatithrix spongiicola</name>
    <dbReference type="NCBI Taxonomy" id="3062599"/>
    <lineage>
        <taxon>Bacteria</taxon>
        <taxon>Pseudomonadati</taxon>
        <taxon>Gemmatimonadota</taxon>
        <taxon>Gemmatimonadia</taxon>
        <taxon>Gemmatimonadales</taxon>
        <taxon>Gemmatimonadaceae</taxon>
        <taxon>Pseudogemmatithrix</taxon>
    </lineage>
</organism>
<dbReference type="AlphaFoldDB" id="A0AA49JS22"/>
<dbReference type="SUPFAM" id="SSF88723">
    <property type="entry name" value="PIN domain-like"/>
    <property type="match status" value="1"/>
</dbReference>
<dbReference type="InterPro" id="IPR029060">
    <property type="entry name" value="PIN-like_dom_sf"/>
</dbReference>
<dbReference type="Pfam" id="PF01850">
    <property type="entry name" value="PIN"/>
    <property type="match status" value="1"/>
</dbReference>
<gene>
    <name evidence="2" type="ORF">Strain138_000161</name>
    <name evidence="3" type="ORF">Strain318_000161</name>
</gene>
<feature type="domain" description="PIN" evidence="1">
    <location>
        <begin position="1"/>
        <end position="116"/>
    </location>
</feature>
<accession>A0AA49JS22</accession>
<dbReference type="KEGG" id="pspc:Strain318_000161"/>
<protein>
    <submittedName>
        <fullName evidence="2">PIN domain-containing protein</fullName>
    </submittedName>
</protein>
<dbReference type="RefSeq" id="WP_367886638.1">
    <property type="nucleotide sequence ID" value="NZ_CP130612.1"/>
</dbReference>
<reference evidence="2" key="1">
    <citation type="submission" date="2023-07" db="EMBL/GenBank/DDBJ databases">
        <authorList>
            <person name="Haufschild T."/>
            <person name="Kallscheuer N."/>
            <person name="Hammer J."/>
            <person name="Kohn T."/>
            <person name="Kabuu M."/>
            <person name="Jogler M."/>
            <person name="Wohfarth N."/>
            <person name="Heuer A."/>
            <person name="Rohde M."/>
            <person name="van Teeseling M.C.F."/>
            <person name="Jogler C."/>
        </authorList>
    </citation>
    <scope>NUCLEOTIDE SEQUENCE</scope>
    <source>
        <strain evidence="2">Strain 138</strain>
        <strain evidence="3">Strain 318</strain>
    </source>
</reference>
<evidence type="ECO:0000313" key="4">
    <source>
        <dbReference type="Proteomes" id="UP001229955"/>
    </source>
</evidence>
<keyword evidence="4" id="KW-1185">Reference proteome</keyword>
<dbReference type="EMBL" id="CP130612">
    <property type="protein sequence ID" value="WKW10928.1"/>
    <property type="molecule type" value="Genomic_DNA"/>
</dbReference>
<dbReference type="EMBL" id="CP130613">
    <property type="protein sequence ID" value="WKW13837.1"/>
    <property type="molecule type" value="Genomic_DNA"/>
</dbReference>
<name>A0AA49JS22_9BACT</name>
<proteinExistence type="predicted"/>
<evidence type="ECO:0000313" key="2">
    <source>
        <dbReference type="EMBL" id="WKW10928.1"/>
    </source>
</evidence>
<sequence length="126" mass="13863">MYVDSSVVLATVFAEARRPDDRFWLGPRFASRLADLEVRVRVAGRAPRGSVEDVDAVLAHMQFIEMSAASLSLLYTRPPAGVRTLDAIHLATLEHLHRTGHGMPLATYDRRLATAAHGMGFQVIVP</sequence>
<dbReference type="InterPro" id="IPR002716">
    <property type="entry name" value="PIN_dom"/>
</dbReference>
<dbReference type="Proteomes" id="UP001229955">
    <property type="component" value="Chromosome"/>
</dbReference>
<dbReference type="Gene3D" id="3.40.50.1010">
    <property type="entry name" value="5'-nuclease"/>
    <property type="match status" value="1"/>
</dbReference>
<evidence type="ECO:0000259" key="1">
    <source>
        <dbReference type="Pfam" id="PF01850"/>
    </source>
</evidence>
<accession>A0AA49JXF4</accession>